<keyword evidence="1" id="KW-1133">Transmembrane helix</keyword>
<gene>
    <name evidence="2" type="ORF">SAMN04488539_1821</name>
</gene>
<sequence>MNVFSNKMALGIICGVVVAFFVTFGGWLGLMWLILFTAIGGLVGAQLDGKLDLASIISATSGRGRS</sequence>
<organism evidence="2 3">
    <name type="scientific">Corynebacterium timonense</name>
    <dbReference type="NCBI Taxonomy" id="441500"/>
    <lineage>
        <taxon>Bacteria</taxon>
        <taxon>Bacillati</taxon>
        <taxon>Actinomycetota</taxon>
        <taxon>Actinomycetes</taxon>
        <taxon>Mycobacteriales</taxon>
        <taxon>Corynebacteriaceae</taxon>
        <taxon>Corynebacterium</taxon>
    </lineage>
</organism>
<name>A0A1H1STJ3_9CORY</name>
<dbReference type="EMBL" id="LT629765">
    <property type="protein sequence ID" value="SDS51340.1"/>
    <property type="molecule type" value="Genomic_DNA"/>
</dbReference>
<reference evidence="2 3" key="1">
    <citation type="submission" date="2016-10" db="EMBL/GenBank/DDBJ databases">
        <authorList>
            <person name="de Groot N.N."/>
        </authorList>
    </citation>
    <scope>NUCLEOTIDE SEQUENCE [LARGE SCALE GENOMIC DNA]</scope>
    <source>
        <strain evidence="2 3">DSM 45434</strain>
    </source>
</reference>
<dbReference type="RefSeq" id="WP_019193933.1">
    <property type="nucleotide sequence ID" value="NZ_LT629765.1"/>
</dbReference>
<dbReference type="STRING" id="1203190.GCA_000312345_01098"/>
<dbReference type="OrthoDB" id="4426830at2"/>
<evidence type="ECO:0000313" key="2">
    <source>
        <dbReference type="EMBL" id="SDS51340.1"/>
    </source>
</evidence>
<feature type="transmembrane region" description="Helical" evidence="1">
    <location>
        <begin position="12"/>
        <end position="43"/>
    </location>
</feature>
<keyword evidence="1" id="KW-0812">Transmembrane</keyword>
<accession>A0A1H1STJ3</accession>
<evidence type="ECO:0008006" key="4">
    <source>
        <dbReference type="Google" id="ProtNLM"/>
    </source>
</evidence>
<dbReference type="eggNOG" id="ENOG5031JW0">
    <property type="taxonomic scope" value="Bacteria"/>
</dbReference>
<dbReference type="Proteomes" id="UP000182237">
    <property type="component" value="Chromosome I"/>
</dbReference>
<evidence type="ECO:0000313" key="3">
    <source>
        <dbReference type="Proteomes" id="UP000182237"/>
    </source>
</evidence>
<keyword evidence="3" id="KW-1185">Reference proteome</keyword>
<protein>
    <recommendedName>
        <fullName evidence="4">Small integral membrane protein</fullName>
    </recommendedName>
</protein>
<dbReference type="AlphaFoldDB" id="A0A1H1STJ3"/>
<evidence type="ECO:0000256" key="1">
    <source>
        <dbReference type="SAM" id="Phobius"/>
    </source>
</evidence>
<proteinExistence type="predicted"/>
<keyword evidence="1" id="KW-0472">Membrane</keyword>